<dbReference type="EMBL" id="PGCJ01000099">
    <property type="protein sequence ID" value="PLW48960.1"/>
    <property type="molecule type" value="Genomic_DNA"/>
</dbReference>
<evidence type="ECO:0000313" key="2">
    <source>
        <dbReference type="EMBL" id="PLW48960.1"/>
    </source>
</evidence>
<proteinExistence type="predicted"/>
<accession>A0A2N5VG45</accession>
<comment type="caution">
    <text evidence="2">The sequence shown here is derived from an EMBL/GenBank/DDBJ whole genome shotgun (WGS) entry which is preliminary data.</text>
</comment>
<dbReference type="OrthoDB" id="3054497at2759"/>
<evidence type="ECO:0000259" key="1">
    <source>
        <dbReference type="Pfam" id="PF07727"/>
    </source>
</evidence>
<evidence type="ECO:0000313" key="3">
    <source>
        <dbReference type="Proteomes" id="UP000235388"/>
    </source>
</evidence>
<dbReference type="STRING" id="200324.A0A2N5VG45"/>
<feature type="domain" description="Reverse transcriptase Ty1/copia-type" evidence="1">
    <location>
        <begin position="94"/>
        <end position="311"/>
    </location>
</feature>
<reference evidence="2 3" key="1">
    <citation type="submission" date="2017-11" db="EMBL/GenBank/DDBJ databases">
        <title>De novo assembly and phasing of dikaryotic genomes from two isolates of Puccinia coronata f. sp. avenae, the causal agent of oat crown rust.</title>
        <authorList>
            <person name="Miller M.E."/>
            <person name="Zhang Y."/>
            <person name="Omidvar V."/>
            <person name="Sperschneider J."/>
            <person name="Schwessinger B."/>
            <person name="Raley C."/>
            <person name="Palmer J.M."/>
            <person name="Garnica D."/>
            <person name="Upadhyaya N."/>
            <person name="Rathjen J."/>
            <person name="Taylor J.M."/>
            <person name="Park R.F."/>
            <person name="Dodds P.N."/>
            <person name="Hirsch C.D."/>
            <person name="Kianian S.F."/>
            <person name="Figueroa M."/>
        </authorList>
    </citation>
    <scope>NUCLEOTIDE SEQUENCE [LARGE SCALE GENOMIC DNA]</scope>
    <source>
        <strain evidence="2">12NC29</strain>
    </source>
</reference>
<protein>
    <recommendedName>
        <fullName evidence="1">Reverse transcriptase Ty1/copia-type domain-containing protein</fullName>
    </recommendedName>
</protein>
<keyword evidence="3" id="KW-1185">Reference proteome</keyword>
<dbReference type="Pfam" id="PF07727">
    <property type="entry name" value="RVT_2"/>
    <property type="match status" value="1"/>
</dbReference>
<gene>
    <name evidence="2" type="ORF">PCANC_10671</name>
</gene>
<dbReference type="Proteomes" id="UP000235388">
    <property type="component" value="Unassembled WGS sequence"/>
</dbReference>
<dbReference type="AlphaFoldDB" id="A0A2N5VG45"/>
<dbReference type="InterPro" id="IPR013103">
    <property type="entry name" value="RVT_2"/>
</dbReference>
<organism evidence="2 3">
    <name type="scientific">Puccinia coronata f. sp. avenae</name>
    <dbReference type="NCBI Taxonomy" id="200324"/>
    <lineage>
        <taxon>Eukaryota</taxon>
        <taxon>Fungi</taxon>
        <taxon>Dikarya</taxon>
        <taxon>Basidiomycota</taxon>
        <taxon>Pucciniomycotina</taxon>
        <taxon>Pucciniomycetes</taxon>
        <taxon>Pucciniales</taxon>
        <taxon>Pucciniaceae</taxon>
        <taxon>Puccinia</taxon>
    </lineage>
</organism>
<name>A0A2N5VG45_9BASI</name>
<sequence>MPNTNTVIPNYQQLPVSPFDTIAQQNSIILQNLRLGKVPTDKIAAAQELTVQSLPVRSDIVIPNHIHHALGGSQSNEWCQAAEAELQQLEKLGVWSAVKPVKGRKVIGARWVFALKRNTSGAITRFKARYVARGFNQRPGQDFGNTYAPTASLATLCLFLSISVQKVFVTHSFDVSSAYLYSPIDKEVYVKPPTKLHPELKGKVLRLHKELYGTKKAGRCWWLHFKNILAKLDFSASKVESLLCVYKRDDILIYIWMHVNNGLVVSNSPAALDKLCRNLTQHLEIKWQEGIDQIVGLNVCHHPSGIHLEQNLLTVSPQDIT</sequence>